<name>A0A7R8VB68_TIMDO</name>
<feature type="domain" description="PiggyBac transposable element-derived protein" evidence="2">
    <location>
        <begin position="157"/>
        <end position="236"/>
    </location>
</feature>
<dbReference type="EMBL" id="OA564627">
    <property type="protein sequence ID" value="CAD7195014.1"/>
    <property type="molecule type" value="Genomic_DNA"/>
</dbReference>
<reference evidence="3" key="1">
    <citation type="submission" date="2020-11" db="EMBL/GenBank/DDBJ databases">
        <authorList>
            <person name="Tran Van P."/>
        </authorList>
    </citation>
    <scope>NUCLEOTIDE SEQUENCE</scope>
</reference>
<feature type="region of interest" description="Disordered" evidence="1">
    <location>
        <begin position="275"/>
        <end position="347"/>
    </location>
</feature>
<organism evidence="3">
    <name type="scientific">Timema douglasi</name>
    <name type="common">Walking stick</name>
    <dbReference type="NCBI Taxonomy" id="61478"/>
    <lineage>
        <taxon>Eukaryota</taxon>
        <taxon>Metazoa</taxon>
        <taxon>Ecdysozoa</taxon>
        <taxon>Arthropoda</taxon>
        <taxon>Hexapoda</taxon>
        <taxon>Insecta</taxon>
        <taxon>Pterygota</taxon>
        <taxon>Neoptera</taxon>
        <taxon>Polyneoptera</taxon>
        <taxon>Phasmatodea</taxon>
        <taxon>Timematodea</taxon>
        <taxon>Timematoidea</taxon>
        <taxon>Timematidae</taxon>
        <taxon>Timema</taxon>
    </lineage>
</organism>
<feature type="region of interest" description="Disordered" evidence="1">
    <location>
        <begin position="77"/>
        <end position="106"/>
    </location>
</feature>
<evidence type="ECO:0000256" key="1">
    <source>
        <dbReference type="SAM" id="MobiDB-lite"/>
    </source>
</evidence>
<proteinExistence type="predicted"/>
<feature type="compositionally biased region" description="Basic and acidic residues" evidence="1">
    <location>
        <begin position="298"/>
        <end position="315"/>
    </location>
</feature>
<gene>
    <name evidence="3" type="ORF">TDIB3V08_LOCUS1422</name>
</gene>
<protein>
    <recommendedName>
        <fullName evidence="2">PiggyBac transposable element-derived protein domain-containing protein</fullName>
    </recommendedName>
</protein>
<dbReference type="InterPro" id="IPR029526">
    <property type="entry name" value="PGBD"/>
</dbReference>
<dbReference type="Pfam" id="PF13843">
    <property type="entry name" value="DDE_Tnp_1_7"/>
    <property type="match status" value="1"/>
</dbReference>
<evidence type="ECO:0000313" key="3">
    <source>
        <dbReference type="EMBL" id="CAD7195014.1"/>
    </source>
</evidence>
<sequence length="447" mass="50465">MGLLYFPMRNRHNSIPLHTGKSGEHKATSASGIKRLRVPTWIGSHESLVPVIPVCTGGGDGGEGELILASYIQPDPDHSTFLDGDESNNQSDSESEVENPEVVPVQPEGQIPELHVQEVLPRADLEKRYIQENGLTEKDDIKWRTDIENYETMHVPCTYHLFQWLQNRNCFAAGTIRVNRFHKPPLLSDKDMHHQQERGFAQEVVSEDGQVVLTKWYDNRAVTLASNFVDLALVNSWLEYKQQALSLGIDKRKMMDLLMFRHEVAEGLILVGKPVPAKKRGRPSNSTEEVDAGPSKRPRNESRPIQDEVNKRSEIRQTSQWNGNLSRHYTETSVNQSDMDDQSQMNETSTSTMYITGTEDLTSDTPTVAFYKKRPFWWDVRFEAPPDQSVASVHATVKYRPEAGRSDLIGVWTRPKVQARIERPLPSAGFSGLNSIVSVLPQLALVT</sequence>
<dbReference type="AlphaFoldDB" id="A0A7R8VB68"/>
<evidence type="ECO:0000259" key="2">
    <source>
        <dbReference type="Pfam" id="PF13843"/>
    </source>
</evidence>
<accession>A0A7R8VB68</accession>
<dbReference type="PANTHER" id="PTHR47272">
    <property type="entry name" value="DDE_TNP_1_7 DOMAIN-CONTAINING PROTEIN"/>
    <property type="match status" value="1"/>
</dbReference>
<feature type="compositionally biased region" description="Polar residues" evidence="1">
    <location>
        <begin position="316"/>
        <end position="347"/>
    </location>
</feature>